<dbReference type="GO" id="GO:0006313">
    <property type="term" value="P:DNA transposition"/>
    <property type="evidence" value="ECO:0007669"/>
    <property type="project" value="InterPro"/>
</dbReference>
<feature type="domain" description="Transposase IS4-like" evidence="1">
    <location>
        <begin position="153"/>
        <end position="388"/>
    </location>
</feature>
<dbReference type="EMBL" id="LBZL01000005">
    <property type="protein sequence ID" value="KKR70446.1"/>
    <property type="molecule type" value="Genomic_DNA"/>
</dbReference>
<dbReference type="InterPro" id="IPR002559">
    <property type="entry name" value="Transposase_11"/>
</dbReference>
<dbReference type="AlphaFoldDB" id="A0A0G0T6T5"/>
<dbReference type="GO" id="GO:0004803">
    <property type="term" value="F:transposase activity"/>
    <property type="evidence" value="ECO:0007669"/>
    <property type="project" value="InterPro"/>
</dbReference>
<evidence type="ECO:0000313" key="2">
    <source>
        <dbReference type="EMBL" id="KKR70446.1"/>
    </source>
</evidence>
<dbReference type="Proteomes" id="UP000034452">
    <property type="component" value="Unassembled WGS sequence"/>
</dbReference>
<sequence length="451" mass="51837">MPNIGITMAFIRKKKVGKNVYLEKVESYREDGKIKQRVLEYLGKEINGQPVKKVFTNKIQIQSVKQSLDVLAIDKIAEDLDIKELGNPYVLSLVYSQLLENKSINKLEGWMKYDKVSVKKLYESLADVDDADFEKVNDKMLSVFSKYEKISKATIIDVTDTYFAGSSLNIKKRKGKDNQVSKLTQIGLAVSFDNGFPIFHKQYHGNLSGINIFKDMSLELKNKGISSVIMDRGMLSKENIEIALELKFQIIAGLRKNSTLIKKFIEPINREDIYSAKCRVPLKKTTVFIKEFDYLNGKLIVVYNPGLEYVKKEINFEKEIDSNFDVGYSLIYHNTKYSSAEVVKRYYDKEMVERAFKQLKGVLSLRPIRVWLSNHVTGHIKICYLAYAILSLMNYKLKKLDISAVEALESLKYGYKVTLKDSTSNHEWSIHVPLEPKQKDILKKLGVMPKN</sequence>
<evidence type="ECO:0000313" key="3">
    <source>
        <dbReference type="Proteomes" id="UP000034452"/>
    </source>
</evidence>
<name>A0A0G0T6T5_9BACT</name>
<dbReference type="Pfam" id="PF01609">
    <property type="entry name" value="DDE_Tnp_1"/>
    <property type="match status" value="1"/>
</dbReference>
<reference evidence="2 3" key="1">
    <citation type="journal article" date="2015" name="Nature">
        <title>rRNA introns, odd ribosomes, and small enigmatic genomes across a large radiation of phyla.</title>
        <authorList>
            <person name="Brown C.T."/>
            <person name="Hug L.A."/>
            <person name="Thomas B.C."/>
            <person name="Sharon I."/>
            <person name="Castelle C.J."/>
            <person name="Singh A."/>
            <person name="Wilkins M.J."/>
            <person name="Williams K.H."/>
            <person name="Banfield J.F."/>
        </authorList>
    </citation>
    <scope>NUCLEOTIDE SEQUENCE [LARGE SCALE GENOMIC DNA]</scope>
</reference>
<organism evidence="2 3">
    <name type="scientific">Candidatus Nomurabacteria bacterium GW2011_GWB1_40_7</name>
    <dbReference type="NCBI Taxonomy" id="1618744"/>
    <lineage>
        <taxon>Bacteria</taxon>
        <taxon>Candidatus Nomuraibacteriota</taxon>
    </lineage>
</organism>
<dbReference type="PATRIC" id="fig|1618744.3.peg.275"/>
<dbReference type="GO" id="GO:0003677">
    <property type="term" value="F:DNA binding"/>
    <property type="evidence" value="ECO:0007669"/>
    <property type="project" value="InterPro"/>
</dbReference>
<proteinExistence type="predicted"/>
<accession>A0A0G0T6T5</accession>
<dbReference type="PANTHER" id="PTHR34614:SF2">
    <property type="entry name" value="TRANSPOSASE IS4-LIKE DOMAIN-CONTAINING PROTEIN"/>
    <property type="match status" value="1"/>
</dbReference>
<comment type="caution">
    <text evidence="2">The sequence shown here is derived from an EMBL/GenBank/DDBJ whole genome shotgun (WGS) entry which is preliminary data.</text>
</comment>
<protein>
    <submittedName>
        <fullName evidence="2">Transposase IS4 family protein</fullName>
    </submittedName>
</protein>
<evidence type="ECO:0000259" key="1">
    <source>
        <dbReference type="Pfam" id="PF01609"/>
    </source>
</evidence>
<gene>
    <name evidence="2" type="ORF">UU13_C0005G0002</name>
</gene>
<dbReference type="PANTHER" id="PTHR34614">
    <property type="match status" value="1"/>
</dbReference>